<dbReference type="SUPFAM" id="SSF54593">
    <property type="entry name" value="Glyoxalase/Bleomycin resistance protein/Dihydroxybiphenyl dioxygenase"/>
    <property type="match status" value="1"/>
</dbReference>
<name>A0A327QWF8_9BACT</name>
<dbReference type="InterPro" id="IPR029068">
    <property type="entry name" value="Glyas_Bleomycin-R_OHBP_Dase"/>
</dbReference>
<accession>A0A327QWF8</accession>
<keyword evidence="3" id="KW-1185">Reference proteome</keyword>
<dbReference type="InterPro" id="IPR052164">
    <property type="entry name" value="Anthracycline_SecMetBiosynth"/>
</dbReference>
<dbReference type="InterPro" id="IPR053863">
    <property type="entry name" value="Glyoxy/Ble-like_N"/>
</dbReference>
<comment type="caution">
    <text evidence="2">The sequence shown here is derived from an EMBL/GenBank/DDBJ whole genome shotgun (WGS) entry which is preliminary data.</text>
</comment>
<dbReference type="CDD" id="cd07247">
    <property type="entry name" value="SgaA_N_like"/>
    <property type="match status" value="1"/>
</dbReference>
<reference evidence="2 3" key="1">
    <citation type="submission" date="2018-06" db="EMBL/GenBank/DDBJ databases">
        <title>Genomic Encyclopedia of Archaeal and Bacterial Type Strains, Phase II (KMG-II): from individual species to whole genera.</title>
        <authorList>
            <person name="Goeker M."/>
        </authorList>
    </citation>
    <scope>NUCLEOTIDE SEQUENCE [LARGE SCALE GENOMIC DNA]</scope>
    <source>
        <strain evidence="2 3">DSM 23857</strain>
    </source>
</reference>
<proteinExistence type="predicted"/>
<sequence>MTQLHNPVAYFEIPVHDMARAVEFYANVFGYTFDIDTIDNYEMALFPWQAAHPGITGALVKGDVYKATNNGIILYFHTNDIAYTLQCAIDNGAKVLYPITVNEQYGFAVAEFEDTEGNRIALRQVFNEA</sequence>
<dbReference type="InterPro" id="IPR037523">
    <property type="entry name" value="VOC_core"/>
</dbReference>
<gene>
    <name evidence="2" type="ORF">LX64_00875</name>
</gene>
<feature type="domain" description="VOC" evidence="1">
    <location>
        <begin position="7"/>
        <end position="125"/>
    </location>
</feature>
<dbReference type="RefSeq" id="WP_111596394.1">
    <property type="nucleotide sequence ID" value="NZ_QLLL01000002.1"/>
</dbReference>
<dbReference type="Gene3D" id="3.10.180.10">
    <property type="entry name" value="2,3-Dihydroxybiphenyl 1,2-Dioxygenase, domain 1"/>
    <property type="match status" value="1"/>
</dbReference>
<protein>
    <recommendedName>
        <fullName evidence="1">VOC domain-containing protein</fullName>
    </recommendedName>
</protein>
<dbReference type="PROSITE" id="PS51819">
    <property type="entry name" value="VOC"/>
    <property type="match status" value="1"/>
</dbReference>
<dbReference type="EMBL" id="QLLL01000002">
    <property type="protein sequence ID" value="RAJ08228.1"/>
    <property type="molecule type" value="Genomic_DNA"/>
</dbReference>
<evidence type="ECO:0000313" key="3">
    <source>
        <dbReference type="Proteomes" id="UP000249547"/>
    </source>
</evidence>
<evidence type="ECO:0000259" key="1">
    <source>
        <dbReference type="PROSITE" id="PS51819"/>
    </source>
</evidence>
<dbReference type="PANTHER" id="PTHR33993:SF2">
    <property type="entry name" value="VOC DOMAIN-CONTAINING PROTEIN"/>
    <property type="match status" value="1"/>
</dbReference>
<dbReference type="Proteomes" id="UP000249547">
    <property type="component" value="Unassembled WGS sequence"/>
</dbReference>
<dbReference type="OrthoDB" id="9804235at2"/>
<dbReference type="Pfam" id="PF22677">
    <property type="entry name" value="Ble-like_N"/>
    <property type="match status" value="1"/>
</dbReference>
<dbReference type="PANTHER" id="PTHR33993">
    <property type="entry name" value="GLYOXALASE-RELATED"/>
    <property type="match status" value="1"/>
</dbReference>
<evidence type="ECO:0000313" key="2">
    <source>
        <dbReference type="EMBL" id="RAJ08228.1"/>
    </source>
</evidence>
<dbReference type="AlphaFoldDB" id="A0A327QWF8"/>
<organism evidence="2 3">
    <name type="scientific">Chitinophaga skermanii</name>
    <dbReference type="NCBI Taxonomy" id="331697"/>
    <lineage>
        <taxon>Bacteria</taxon>
        <taxon>Pseudomonadati</taxon>
        <taxon>Bacteroidota</taxon>
        <taxon>Chitinophagia</taxon>
        <taxon>Chitinophagales</taxon>
        <taxon>Chitinophagaceae</taxon>
        <taxon>Chitinophaga</taxon>
    </lineage>
</organism>